<accession>A0A0A0BV59</accession>
<organism evidence="2 3">
    <name type="scientific">Cellulomonas carbonis T26</name>
    <dbReference type="NCBI Taxonomy" id="947969"/>
    <lineage>
        <taxon>Bacteria</taxon>
        <taxon>Bacillati</taxon>
        <taxon>Actinomycetota</taxon>
        <taxon>Actinomycetes</taxon>
        <taxon>Micrococcales</taxon>
        <taxon>Cellulomonadaceae</taxon>
        <taxon>Cellulomonas</taxon>
    </lineage>
</organism>
<dbReference type="EMBL" id="AXCY01000007">
    <property type="protein sequence ID" value="KGM12243.1"/>
    <property type="molecule type" value="Genomic_DNA"/>
</dbReference>
<protein>
    <recommendedName>
        <fullName evidence="4">PASTA domain-containing protein</fullName>
    </recommendedName>
</protein>
<evidence type="ECO:0000256" key="1">
    <source>
        <dbReference type="SAM" id="SignalP"/>
    </source>
</evidence>
<evidence type="ECO:0000313" key="2">
    <source>
        <dbReference type="EMBL" id="KGM12243.1"/>
    </source>
</evidence>
<comment type="caution">
    <text evidence="2">The sequence shown here is derived from an EMBL/GenBank/DDBJ whole genome shotgun (WGS) entry which is preliminary data.</text>
</comment>
<dbReference type="Proteomes" id="UP000029839">
    <property type="component" value="Unassembled WGS sequence"/>
</dbReference>
<dbReference type="AlphaFoldDB" id="A0A0A0BV59"/>
<gene>
    <name evidence="2" type="ORF">N868_00700</name>
</gene>
<dbReference type="OrthoDB" id="3400158at2"/>
<name>A0A0A0BV59_9CELL</name>
<keyword evidence="3" id="KW-1185">Reference proteome</keyword>
<feature type="chain" id="PRO_5001960012" description="PASTA domain-containing protein" evidence="1">
    <location>
        <begin position="26"/>
        <end position="102"/>
    </location>
</feature>
<dbReference type="RefSeq" id="WP_043602896.1">
    <property type="nucleotide sequence ID" value="NZ_AXCY01000007.1"/>
</dbReference>
<reference evidence="2 3" key="1">
    <citation type="submission" date="2013-08" db="EMBL/GenBank/DDBJ databases">
        <title>Genome sequencing of Cellulomonas carbonis T26.</title>
        <authorList>
            <person name="Chen F."/>
            <person name="Li Y."/>
            <person name="Wang G."/>
        </authorList>
    </citation>
    <scope>NUCLEOTIDE SEQUENCE [LARGE SCALE GENOMIC DNA]</scope>
    <source>
        <strain evidence="2 3">T26</strain>
    </source>
</reference>
<reference evidence="2 3" key="2">
    <citation type="journal article" date="2015" name="Stand. Genomic Sci.">
        <title>Draft genome sequence of Cellulomonas carbonis T26(T) and comparative analysis of six Cellulomonas genomes.</title>
        <authorList>
            <person name="Zhuang W."/>
            <person name="Zhang S."/>
            <person name="Xia X."/>
            <person name="Wang G."/>
        </authorList>
    </citation>
    <scope>NUCLEOTIDE SEQUENCE [LARGE SCALE GENOMIC DNA]</scope>
    <source>
        <strain evidence="2 3">T26</strain>
    </source>
</reference>
<keyword evidence="1" id="KW-0732">Signal</keyword>
<evidence type="ECO:0008006" key="4">
    <source>
        <dbReference type="Google" id="ProtNLM"/>
    </source>
</evidence>
<feature type="signal peptide" evidence="1">
    <location>
        <begin position="1"/>
        <end position="25"/>
    </location>
</feature>
<sequence>MLRKIAIATAAAALGAGLLAAPAAAAPPADAGAKGACVQAGIGTLKDLGLLQAAAQQQIDYSTLADPVAGPIFADLPEGSFLSLGQVVKLHTSSPELFAWCR</sequence>
<proteinExistence type="predicted"/>
<evidence type="ECO:0000313" key="3">
    <source>
        <dbReference type="Proteomes" id="UP000029839"/>
    </source>
</evidence>